<proteinExistence type="predicted"/>
<dbReference type="AlphaFoldDB" id="A0AAV9NY84"/>
<feature type="region of interest" description="Disordered" evidence="1">
    <location>
        <begin position="31"/>
        <end position="58"/>
    </location>
</feature>
<comment type="caution">
    <text evidence="2">The sequence shown here is derived from an EMBL/GenBank/DDBJ whole genome shotgun (WGS) entry which is preliminary data.</text>
</comment>
<name>A0AAV9NY84_9PEZI</name>
<protein>
    <submittedName>
        <fullName evidence="2">Beta transducin</fullName>
    </submittedName>
</protein>
<dbReference type="PANTHER" id="PTHR38790">
    <property type="entry name" value="2EXR DOMAIN-CONTAINING PROTEIN-RELATED"/>
    <property type="match status" value="1"/>
</dbReference>
<dbReference type="EMBL" id="JAVRRT010000019">
    <property type="protein sequence ID" value="KAK5164683.1"/>
    <property type="molecule type" value="Genomic_DNA"/>
</dbReference>
<keyword evidence="3" id="KW-1185">Reference proteome</keyword>
<dbReference type="GeneID" id="89931219"/>
<feature type="compositionally biased region" description="Low complexity" evidence="1">
    <location>
        <begin position="31"/>
        <end position="49"/>
    </location>
</feature>
<organism evidence="2 3">
    <name type="scientific">Saxophila tyrrhenica</name>
    <dbReference type="NCBI Taxonomy" id="1690608"/>
    <lineage>
        <taxon>Eukaryota</taxon>
        <taxon>Fungi</taxon>
        <taxon>Dikarya</taxon>
        <taxon>Ascomycota</taxon>
        <taxon>Pezizomycotina</taxon>
        <taxon>Dothideomycetes</taxon>
        <taxon>Dothideomycetidae</taxon>
        <taxon>Mycosphaerellales</taxon>
        <taxon>Extremaceae</taxon>
        <taxon>Saxophila</taxon>
    </lineage>
</organism>
<evidence type="ECO:0000256" key="1">
    <source>
        <dbReference type="SAM" id="MobiDB-lite"/>
    </source>
</evidence>
<dbReference type="Proteomes" id="UP001337655">
    <property type="component" value="Unassembled WGS sequence"/>
</dbReference>
<gene>
    <name evidence="2" type="primary">DIP2_2</name>
    <name evidence="2" type="ORF">LTR77_009889</name>
</gene>
<dbReference type="PANTHER" id="PTHR38790:SF4">
    <property type="entry name" value="2EXR DOMAIN-CONTAINING PROTEIN"/>
    <property type="match status" value="1"/>
</dbReference>
<sequence length="289" mass="31777">MGGIKRKAGSDAPYRPAEKKVASLSLTAKKAAPSLQSKKAAPAASQAKKGGPGRVLKGGKKLLGNKITQSNASKSPLLALSAEIRNRIWDLVLSKGTIHINASPGKRGTRRTTAHGIDYPTYTGRRYNLALLESCQQIRLEAALLPFELNTFSFRNSKDLDHFTVTRILGQKKAILSITLGGSLKPGWIKLVEKMPNLEDLTFFYQKFATIRNESDRFKVIRGKLIEIFLALQPLDLIRVTTAICFGDPTRAYTTPKQLKPLYAELEAMIASEQQSDGVEENEAVVARK</sequence>
<evidence type="ECO:0000313" key="3">
    <source>
        <dbReference type="Proteomes" id="UP001337655"/>
    </source>
</evidence>
<reference evidence="2 3" key="1">
    <citation type="submission" date="2023-08" db="EMBL/GenBank/DDBJ databases">
        <title>Black Yeasts Isolated from many extreme environments.</title>
        <authorList>
            <person name="Coleine C."/>
            <person name="Stajich J.E."/>
            <person name="Selbmann L."/>
        </authorList>
    </citation>
    <scope>NUCLEOTIDE SEQUENCE [LARGE SCALE GENOMIC DNA]</scope>
    <source>
        <strain evidence="2 3">CCFEE 5935</strain>
    </source>
</reference>
<evidence type="ECO:0000313" key="2">
    <source>
        <dbReference type="EMBL" id="KAK5164683.1"/>
    </source>
</evidence>
<dbReference type="RefSeq" id="XP_064654931.1">
    <property type="nucleotide sequence ID" value="XM_064807115.1"/>
</dbReference>
<accession>A0AAV9NY84</accession>